<dbReference type="Proteomes" id="UP000461880">
    <property type="component" value="Unassembled WGS sequence"/>
</dbReference>
<protein>
    <submittedName>
        <fullName evidence="2">Uncharacterized protein</fullName>
    </submittedName>
</protein>
<proteinExistence type="predicted"/>
<organism evidence="2 3">
    <name type="scientific">Stecheria intestinalis</name>
    <dbReference type="NCBI Taxonomy" id="2606630"/>
    <lineage>
        <taxon>Bacteria</taxon>
        <taxon>Bacillati</taxon>
        <taxon>Bacillota</taxon>
        <taxon>Erysipelotrichia</taxon>
        <taxon>Erysipelotrichales</taxon>
        <taxon>Erysipelotrichaceae</taxon>
        <taxon>Stecheria</taxon>
    </lineage>
</organism>
<feature type="transmembrane region" description="Helical" evidence="1">
    <location>
        <begin position="50"/>
        <end position="71"/>
    </location>
</feature>
<accession>A0A7X2NPW9</accession>
<reference evidence="2 3" key="1">
    <citation type="submission" date="2019-08" db="EMBL/GenBank/DDBJ databases">
        <title>In-depth cultivation of the pig gut microbiome towards novel bacterial diversity and tailored functional studies.</title>
        <authorList>
            <person name="Wylensek D."/>
            <person name="Hitch T.C.A."/>
            <person name="Clavel T."/>
        </authorList>
    </citation>
    <scope>NUCLEOTIDE SEQUENCE [LARGE SCALE GENOMIC DNA]</scope>
    <source>
        <strain evidence="2 3">Oil+RF-744-GAM-WT-6</strain>
    </source>
</reference>
<keyword evidence="1" id="KW-0472">Membrane</keyword>
<dbReference type="RefSeq" id="WP_105303606.1">
    <property type="nucleotide sequence ID" value="NZ_JAQXPC010000027.1"/>
</dbReference>
<evidence type="ECO:0000313" key="3">
    <source>
        <dbReference type="Proteomes" id="UP000461880"/>
    </source>
</evidence>
<evidence type="ECO:0000256" key="1">
    <source>
        <dbReference type="SAM" id="Phobius"/>
    </source>
</evidence>
<name>A0A7X2NPW9_9FIRM</name>
<sequence length="82" mass="9402">MKKKVSFDLRLQINMMYLLSSILFVIFSAVTFRDFRTYNPLTASQSLSSIVLTNAVTMLVPGILLMLYAMMKNDDLEDSEKK</sequence>
<gene>
    <name evidence="2" type="ORF">FYJ51_00230</name>
</gene>
<keyword evidence="3" id="KW-1185">Reference proteome</keyword>
<keyword evidence="1" id="KW-0812">Transmembrane</keyword>
<feature type="transmembrane region" description="Helical" evidence="1">
    <location>
        <begin position="12"/>
        <end position="30"/>
    </location>
</feature>
<keyword evidence="1" id="KW-1133">Transmembrane helix</keyword>
<evidence type="ECO:0000313" key="2">
    <source>
        <dbReference type="EMBL" id="MSS57337.1"/>
    </source>
</evidence>
<dbReference type="EMBL" id="VUMN01000001">
    <property type="protein sequence ID" value="MSS57337.1"/>
    <property type="molecule type" value="Genomic_DNA"/>
</dbReference>
<dbReference type="AlphaFoldDB" id="A0A7X2NPW9"/>
<comment type="caution">
    <text evidence="2">The sequence shown here is derived from an EMBL/GenBank/DDBJ whole genome shotgun (WGS) entry which is preliminary data.</text>
</comment>